<name>A0A342YV69_SITZE</name>
<dbReference type="Pfam" id="PF01059">
    <property type="entry name" value="Oxidored_q5_N"/>
    <property type="match status" value="1"/>
</dbReference>
<evidence type="ECO:0000256" key="14">
    <source>
        <dbReference type="ARBA" id="ARBA00023128"/>
    </source>
</evidence>
<evidence type="ECO:0000256" key="1">
    <source>
        <dbReference type="ARBA" id="ARBA00003257"/>
    </source>
</evidence>
<evidence type="ECO:0000256" key="2">
    <source>
        <dbReference type="ARBA" id="ARBA00004225"/>
    </source>
</evidence>
<dbReference type="GO" id="GO:0042773">
    <property type="term" value="P:ATP synthesis coupled electron transport"/>
    <property type="evidence" value="ECO:0007669"/>
    <property type="project" value="InterPro"/>
</dbReference>
<organism evidence="20">
    <name type="scientific">Sitophilus zeamais</name>
    <name type="common">Maize weevil</name>
    <dbReference type="NCBI Taxonomy" id="7047"/>
    <lineage>
        <taxon>Eukaryota</taxon>
        <taxon>Metazoa</taxon>
        <taxon>Ecdysozoa</taxon>
        <taxon>Arthropoda</taxon>
        <taxon>Hexapoda</taxon>
        <taxon>Insecta</taxon>
        <taxon>Pterygota</taxon>
        <taxon>Neoptera</taxon>
        <taxon>Endopterygota</taxon>
        <taxon>Coleoptera</taxon>
        <taxon>Polyphaga</taxon>
        <taxon>Cucujiformia</taxon>
        <taxon>Curculionidae</taxon>
        <taxon>Dryophthorinae</taxon>
        <taxon>Sitophilus</taxon>
    </lineage>
</organism>
<feature type="transmembrane region" description="Helical" evidence="17">
    <location>
        <begin position="296"/>
        <end position="316"/>
    </location>
</feature>
<keyword evidence="14 17" id="KW-0496">Mitochondrion</keyword>
<feature type="domain" description="NADH:quinone oxidoreductase/Mrp antiporter transmembrane" evidence="18">
    <location>
        <begin position="106"/>
        <end position="388"/>
    </location>
</feature>
<comment type="function">
    <text evidence="1">Core subunit of the mitochondrial membrane respiratory chain NADH dehydrogenase (Complex I) that is believed to belong to the minimal assembly required for catalysis. Complex I functions in the transfer of electrons from NADH to the respiratory chain. The immediate electron acceptor for the enzyme is believed to be ubiquinone.</text>
</comment>
<dbReference type="AlphaFoldDB" id="A0A342YV69"/>
<keyword evidence="6 17" id="KW-0813">Transport</keyword>
<comment type="similarity">
    <text evidence="3 17">Belongs to the complex I subunit 4 family.</text>
</comment>
<gene>
    <name evidence="20" type="primary">ND4</name>
</gene>
<dbReference type="InterPro" id="IPR001750">
    <property type="entry name" value="ND/Mrp_TM"/>
</dbReference>
<evidence type="ECO:0000313" key="20">
    <source>
        <dbReference type="EMBL" id="AOS50532.1"/>
    </source>
</evidence>
<evidence type="ECO:0000256" key="6">
    <source>
        <dbReference type="ARBA" id="ARBA00022448"/>
    </source>
</evidence>
<feature type="transmembrane region" description="Helical" evidence="17">
    <location>
        <begin position="245"/>
        <end position="264"/>
    </location>
</feature>
<keyword evidence="11 17" id="KW-1133">Transmembrane helix</keyword>
<keyword evidence="10 17" id="KW-0249">Electron transport</keyword>
<dbReference type="GO" id="GO:0015990">
    <property type="term" value="P:electron transport coupled proton transport"/>
    <property type="evidence" value="ECO:0007669"/>
    <property type="project" value="TreeGrafter"/>
</dbReference>
<feature type="transmembrane region" description="Helical" evidence="17">
    <location>
        <begin position="55"/>
        <end position="73"/>
    </location>
</feature>
<feature type="transmembrane region" description="Helical" evidence="17">
    <location>
        <begin position="379"/>
        <end position="400"/>
    </location>
</feature>
<evidence type="ECO:0000256" key="13">
    <source>
        <dbReference type="ARBA" id="ARBA00023075"/>
    </source>
</evidence>
<evidence type="ECO:0000256" key="7">
    <source>
        <dbReference type="ARBA" id="ARBA00022660"/>
    </source>
</evidence>
<reference evidence="20" key="1">
    <citation type="submission" date="2016-02" db="EMBL/GenBank/DDBJ databases">
        <title>Complete mitochondrial genome of Sitophilus zeamais (Coleoptera:Curculionidae).</title>
        <authorList>
            <person name="Wang J.J."/>
            <person name="Dai R.H."/>
        </authorList>
    </citation>
    <scope>NUCLEOTIDE SEQUENCE</scope>
</reference>
<dbReference type="PANTHER" id="PTHR43507">
    <property type="entry name" value="NADH-UBIQUINONE OXIDOREDUCTASE CHAIN 4"/>
    <property type="match status" value="1"/>
</dbReference>
<dbReference type="PRINTS" id="PR01437">
    <property type="entry name" value="NUOXDRDTASE4"/>
</dbReference>
<comment type="catalytic activity">
    <reaction evidence="16 17">
        <text>a ubiquinone + NADH + 5 H(+)(in) = a ubiquinol + NAD(+) + 4 H(+)(out)</text>
        <dbReference type="Rhea" id="RHEA:29091"/>
        <dbReference type="Rhea" id="RHEA-COMP:9565"/>
        <dbReference type="Rhea" id="RHEA-COMP:9566"/>
        <dbReference type="ChEBI" id="CHEBI:15378"/>
        <dbReference type="ChEBI" id="CHEBI:16389"/>
        <dbReference type="ChEBI" id="CHEBI:17976"/>
        <dbReference type="ChEBI" id="CHEBI:57540"/>
        <dbReference type="ChEBI" id="CHEBI:57945"/>
        <dbReference type="EC" id="7.1.1.2"/>
    </reaction>
</comment>
<evidence type="ECO:0000256" key="5">
    <source>
        <dbReference type="ARBA" id="ARBA00021006"/>
    </source>
</evidence>
<proteinExistence type="inferred from homology"/>
<comment type="function">
    <text evidence="17">Core subunit of the mitochondrial membrane respiratory chain NADH dehydrogenase (Complex I) which catalyzes electron transfer from NADH through the respiratory chain, using ubiquinone as an electron acceptor. Essential for the catalytic activity and assembly of complex I.</text>
</comment>
<feature type="transmembrane region" description="Helical" evidence="17">
    <location>
        <begin position="85"/>
        <end position="103"/>
    </location>
</feature>
<sequence>MMMKFLLMTVFLTPLCFFSYWYLSLFLFYFSFLFMFMFNISKDYWFVSYNFGLDLLSYSMVMLSFWICSLMLLASEKIFKKNDYYELFMFNILFLMLSLLMVFSSLNFFIFYLFFEISLIPTFFLIIGWGYQPERISAGKYLLFYTLLASLPMMVGIFFIYKNVGSLEFYFLSLNLNSFLFYLCINMVFFIKMPMYLIHLWLPKAHVEAPISGSMILAGVMLKLGGYGLFRVMKMFLNIGMKINFIFITISLIGGVYVSFICLQQSDMKSLIAYSSVSHMGLVMSGLLTMNSMGMWGSLVLMLGHGLCSSGLFCLANISYERLNSRSLYLNKGLMNFMPALAMWWFLFSVGNMAAPPTLNLMGEILLINSLVMYSKMSMIMLAFISFFSACYSLFLYSYTQHGLFSSGIYSFTYITNREFLLLALHWIPLNFLVFKSEIFSVWI</sequence>
<feature type="domain" description="NADH:ubiquinone oxidoreductase chain 4 N-terminal" evidence="19">
    <location>
        <begin position="2"/>
        <end position="101"/>
    </location>
</feature>
<accession>A0A342YV69</accession>
<dbReference type="Pfam" id="PF00361">
    <property type="entry name" value="Proton_antipo_M"/>
    <property type="match status" value="1"/>
</dbReference>
<protein>
    <recommendedName>
        <fullName evidence="5 17">NADH-ubiquinone oxidoreductase chain 4</fullName>
        <ecNumber evidence="4 17">7.1.1.2</ecNumber>
    </recommendedName>
</protein>
<keyword evidence="7 17" id="KW-0679">Respiratory chain</keyword>
<dbReference type="InterPro" id="IPR003918">
    <property type="entry name" value="NADH_UbQ_OxRdtase"/>
</dbReference>
<dbReference type="PANTHER" id="PTHR43507:SF20">
    <property type="entry name" value="NADH-UBIQUINONE OXIDOREDUCTASE CHAIN 4"/>
    <property type="match status" value="1"/>
</dbReference>
<evidence type="ECO:0000256" key="16">
    <source>
        <dbReference type="ARBA" id="ARBA00049551"/>
    </source>
</evidence>
<feature type="transmembrane region" description="Helical" evidence="17">
    <location>
        <begin position="141"/>
        <end position="160"/>
    </location>
</feature>
<feature type="transmembrane region" description="Helical" evidence="17">
    <location>
        <begin position="180"/>
        <end position="202"/>
    </location>
</feature>
<evidence type="ECO:0000259" key="18">
    <source>
        <dbReference type="Pfam" id="PF00361"/>
    </source>
</evidence>
<dbReference type="GO" id="GO:0003954">
    <property type="term" value="F:NADH dehydrogenase activity"/>
    <property type="evidence" value="ECO:0007669"/>
    <property type="project" value="TreeGrafter"/>
</dbReference>
<evidence type="ECO:0000256" key="15">
    <source>
        <dbReference type="ARBA" id="ARBA00023136"/>
    </source>
</evidence>
<evidence type="ECO:0000256" key="10">
    <source>
        <dbReference type="ARBA" id="ARBA00022982"/>
    </source>
</evidence>
<evidence type="ECO:0000256" key="11">
    <source>
        <dbReference type="ARBA" id="ARBA00022989"/>
    </source>
</evidence>
<evidence type="ECO:0000256" key="3">
    <source>
        <dbReference type="ARBA" id="ARBA00009025"/>
    </source>
</evidence>
<feature type="transmembrane region" description="Helical" evidence="17">
    <location>
        <begin position="328"/>
        <end position="347"/>
    </location>
</feature>
<evidence type="ECO:0000259" key="19">
    <source>
        <dbReference type="Pfam" id="PF01059"/>
    </source>
</evidence>
<dbReference type="GO" id="GO:0048039">
    <property type="term" value="F:ubiquinone binding"/>
    <property type="evidence" value="ECO:0007669"/>
    <property type="project" value="TreeGrafter"/>
</dbReference>
<feature type="transmembrane region" description="Helical" evidence="17">
    <location>
        <begin position="420"/>
        <end position="443"/>
    </location>
</feature>
<geneLocation type="mitochondrion" evidence="20"/>
<evidence type="ECO:0000256" key="12">
    <source>
        <dbReference type="ARBA" id="ARBA00023027"/>
    </source>
</evidence>
<dbReference type="InterPro" id="IPR000260">
    <property type="entry name" value="NADH4_N"/>
</dbReference>
<feature type="transmembrane region" description="Helical" evidence="17">
    <location>
        <begin position="109"/>
        <end position="129"/>
    </location>
</feature>
<dbReference type="EMBL" id="KU757289">
    <property type="protein sequence ID" value="AOS50532.1"/>
    <property type="molecule type" value="Genomic_DNA"/>
</dbReference>
<dbReference type="GO" id="GO:0008137">
    <property type="term" value="F:NADH dehydrogenase (ubiquinone) activity"/>
    <property type="evidence" value="ECO:0007669"/>
    <property type="project" value="UniProtKB-UniRule"/>
</dbReference>
<evidence type="ECO:0000256" key="9">
    <source>
        <dbReference type="ARBA" id="ARBA00022967"/>
    </source>
</evidence>
<dbReference type="GO" id="GO:0031966">
    <property type="term" value="C:mitochondrial membrane"/>
    <property type="evidence" value="ECO:0007669"/>
    <property type="project" value="UniProtKB-SubCell"/>
</dbReference>
<evidence type="ECO:0000256" key="8">
    <source>
        <dbReference type="ARBA" id="ARBA00022692"/>
    </source>
</evidence>
<evidence type="ECO:0000256" key="4">
    <source>
        <dbReference type="ARBA" id="ARBA00012944"/>
    </source>
</evidence>
<evidence type="ECO:0000256" key="17">
    <source>
        <dbReference type="RuleBase" id="RU003297"/>
    </source>
</evidence>
<dbReference type="EC" id="7.1.1.2" evidence="4 17"/>
<keyword evidence="8 17" id="KW-0812">Transmembrane</keyword>
<feature type="transmembrane region" description="Helical" evidence="17">
    <location>
        <begin position="12"/>
        <end position="35"/>
    </location>
</feature>
<keyword evidence="9" id="KW-1278">Translocase</keyword>
<keyword evidence="15 17" id="KW-0472">Membrane</keyword>
<keyword evidence="13 17" id="KW-0830">Ubiquinone</keyword>
<feature type="transmembrane region" description="Helical" evidence="17">
    <location>
        <begin position="214"/>
        <end position="233"/>
    </location>
</feature>
<comment type="subcellular location">
    <subcellularLocation>
        <location evidence="2 17">Mitochondrion membrane</location>
        <topology evidence="2 17">Multi-pass membrane protein</topology>
    </subcellularLocation>
</comment>
<keyword evidence="12 17" id="KW-0520">NAD</keyword>